<accession>A0A2G9UEV4</accession>
<proteinExistence type="predicted"/>
<gene>
    <name evidence="1" type="ORF">TELCIR_09430</name>
</gene>
<sequence length="177" mass="20616">MVGETVAFYPPNAVQYRNAHDYLADFEDESIMMYRDVASQILSEGKVGKRLAVSVNNKGVFANSFPSPKQLMKFHADHNVLRGLRNTVLVITCNYPLNRTLGLLQRLYQPYFALTIFCGSWFPNLYDDDNREFLKMIRPFNYIHLSSDEMLRGYYAYYCMSKVKDLRLQNIQGNRGR</sequence>
<evidence type="ECO:0000313" key="2">
    <source>
        <dbReference type="Proteomes" id="UP000230423"/>
    </source>
</evidence>
<protein>
    <submittedName>
        <fullName evidence="1">Uncharacterized protein</fullName>
    </submittedName>
</protein>
<organism evidence="1 2">
    <name type="scientific">Teladorsagia circumcincta</name>
    <name type="common">Brown stomach worm</name>
    <name type="synonym">Ostertagia circumcincta</name>
    <dbReference type="NCBI Taxonomy" id="45464"/>
    <lineage>
        <taxon>Eukaryota</taxon>
        <taxon>Metazoa</taxon>
        <taxon>Ecdysozoa</taxon>
        <taxon>Nematoda</taxon>
        <taxon>Chromadorea</taxon>
        <taxon>Rhabditida</taxon>
        <taxon>Rhabditina</taxon>
        <taxon>Rhabditomorpha</taxon>
        <taxon>Strongyloidea</taxon>
        <taxon>Trichostrongylidae</taxon>
        <taxon>Teladorsagia</taxon>
    </lineage>
</organism>
<dbReference type="AlphaFoldDB" id="A0A2G9UEV4"/>
<dbReference type="OrthoDB" id="5860021at2759"/>
<dbReference type="InterPro" id="IPR005049">
    <property type="entry name" value="STL-like"/>
</dbReference>
<dbReference type="Pfam" id="PF03385">
    <property type="entry name" value="STELLO"/>
    <property type="match status" value="2"/>
</dbReference>
<evidence type="ECO:0000313" key="1">
    <source>
        <dbReference type="EMBL" id="PIO68767.1"/>
    </source>
</evidence>
<keyword evidence="2" id="KW-1185">Reference proteome</keyword>
<dbReference type="PANTHER" id="PTHR31362">
    <property type="entry name" value="GLYCOSYLTRANSFERASE STELLO1-RELATED"/>
    <property type="match status" value="1"/>
</dbReference>
<dbReference type="PANTHER" id="PTHR31362:SF0">
    <property type="entry name" value="EXOSTOSIN DOMAIN-CONTAINING PROTEIN-RELATED"/>
    <property type="match status" value="1"/>
</dbReference>
<dbReference type="EMBL" id="KZ346936">
    <property type="protein sequence ID" value="PIO68767.1"/>
    <property type="molecule type" value="Genomic_DNA"/>
</dbReference>
<reference evidence="1 2" key="1">
    <citation type="submission" date="2015-09" db="EMBL/GenBank/DDBJ databases">
        <title>Draft genome of the parasitic nematode Teladorsagia circumcincta isolate WARC Sus (inbred).</title>
        <authorList>
            <person name="Mitreva M."/>
        </authorList>
    </citation>
    <scope>NUCLEOTIDE SEQUENCE [LARGE SCALE GENOMIC DNA]</scope>
    <source>
        <strain evidence="1 2">S</strain>
    </source>
</reference>
<name>A0A2G9UEV4_TELCI</name>
<dbReference type="Proteomes" id="UP000230423">
    <property type="component" value="Unassembled WGS sequence"/>
</dbReference>